<keyword evidence="3" id="KW-1185">Reference proteome</keyword>
<keyword evidence="2" id="KW-0732">Signal</keyword>
<evidence type="ECO:0000256" key="2">
    <source>
        <dbReference type="SAM" id="SignalP"/>
    </source>
</evidence>
<feature type="region of interest" description="Disordered" evidence="1">
    <location>
        <begin position="54"/>
        <end position="92"/>
    </location>
</feature>
<dbReference type="Proteomes" id="UP000035680">
    <property type="component" value="Unassembled WGS sequence"/>
</dbReference>
<sequence>MNIFYNDYYITFIILSILFLQYQALENNARNEDGTSLDLKQNVLSSKNFINQDSLVHSKSENKDLKKSQGDKKGKQNKKKSVSMKRNKKCTS</sequence>
<organism evidence="3 4">
    <name type="scientific">Strongyloides venezuelensis</name>
    <name type="common">Threadworm</name>
    <dbReference type="NCBI Taxonomy" id="75913"/>
    <lineage>
        <taxon>Eukaryota</taxon>
        <taxon>Metazoa</taxon>
        <taxon>Ecdysozoa</taxon>
        <taxon>Nematoda</taxon>
        <taxon>Chromadorea</taxon>
        <taxon>Rhabditida</taxon>
        <taxon>Tylenchina</taxon>
        <taxon>Panagrolaimomorpha</taxon>
        <taxon>Strongyloidoidea</taxon>
        <taxon>Strongyloididae</taxon>
        <taxon>Strongyloides</taxon>
    </lineage>
</organism>
<reference evidence="3" key="1">
    <citation type="submission" date="2014-07" db="EMBL/GenBank/DDBJ databases">
        <authorList>
            <person name="Martin A.A"/>
            <person name="De Silva N."/>
        </authorList>
    </citation>
    <scope>NUCLEOTIDE SEQUENCE</scope>
</reference>
<accession>A0A0K0FJ77</accession>
<protein>
    <submittedName>
        <fullName evidence="4">Uncharacterized protein</fullName>
    </submittedName>
</protein>
<name>A0A0K0FJ77_STRVS</name>
<evidence type="ECO:0000313" key="3">
    <source>
        <dbReference type="Proteomes" id="UP000035680"/>
    </source>
</evidence>
<feature type="compositionally biased region" description="Basic residues" evidence="1">
    <location>
        <begin position="75"/>
        <end position="92"/>
    </location>
</feature>
<feature type="chain" id="PRO_5005329745" evidence="2">
    <location>
        <begin position="25"/>
        <end position="92"/>
    </location>
</feature>
<dbReference type="WBParaSite" id="SVE_0894900.1">
    <property type="protein sequence ID" value="SVE_0894900.1"/>
    <property type="gene ID" value="SVE_0894900"/>
</dbReference>
<proteinExistence type="predicted"/>
<reference evidence="4" key="2">
    <citation type="submission" date="2015-08" db="UniProtKB">
        <authorList>
            <consortium name="WormBaseParasite"/>
        </authorList>
    </citation>
    <scope>IDENTIFICATION</scope>
</reference>
<dbReference type="AlphaFoldDB" id="A0A0K0FJ77"/>
<feature type="compositionally biased region" description="Basic and acidic residues" evidence="1">
    <location>
        <begin position="56"/>
        <end position="74"/>
    </location>
</feature>
<evidence type="ECO:0000313" key="4">
    <source>
        <dbReference type="WBParaSite" id="SVE_0894900.1"/>
    </source>
</evidence>
<evidence type="ECO:0000256" key="1">
    <source>
        <dbReference type="SAM" id="MobiDB-lite"/>
    </source>
</evidence>
<feature type="signal peptide" evidence="2">
    <location>
        <begin position="1"/>
        <end position="24"/>
    </location>
</feature>